<dbReference type="VEuPathDB" id="AmoebaDB:NAEGRDRAFT_74018"/>
<sequence>MTTTNQQDDICYFHSNEPLKDQQLITSSLVLNNSNYNEALETFPITIPLPTTNNENTTTLNTIPIINNQKKRKISSSFKYYTSPNTEKKKKISISSTSITTSSCHCSNNVYCKLSCNCIVNSNPKHLKRREYQKRKTYSNSAQAQMEFNFPIWTFHLE</sequence>
<keyword evidence="2" id="KW-1185">Reference proteome</keyword>
<dbReference type="GeneID" id="8853833"/>
<dbReference type="InParanoid" id="D2VY77"/>
<dbReference type="EMBL" id="GG738910">
    <property type="protein sequence ID" value="EFC38153.1"/>
    <property type="molecule type" value="Genomic_DNA"/>
</dbReference>
<dbReference type="KEGG" id="ngr:NAEGRDRAFT_74018"/>
<reference evidence="1 2" key="1">
    <citation type="journal article" date="2010" name="Cell">
        <title>The genome of Naegleria gruberi illuminates early eukaryotic versatility.</title>
        <authorList>
            <person name="Fritz-Laylin L.K."/>
            <person name="Prochnik S.E."/>
            <person name="Ginger M.L."/>
            <person name="Dacks J.B."/>
            <person name="Carpenter M.L."/>
            <person name="Field M.C."/>
            <person name="Kuo A."/>
            <person name="Paredez A."/>
            <person name="Chapman J."/>
            <person name="Pham J."/>
            <person name="Shu S."/>
            <person name="Neupane R."/>
            <person name="Cipriano M."/>
            <person name="Mancuso J."/>
            <person name="Tu H."/>
            <person name="Salamov A."/>
            <person name="Lindquist E."/>
            <person name="Shapiro H."/>
            <person name="Lucas S."/>
            <person name="Grigoriev I.V."/>
            <person name="Cande W.Z."/>
            <person name="Fulton C."/>
            <person name="Rokhsar D.S."/>
            <person name="Dawson S.C."/>
        </authorList>
    </citation>
    <scope>NUCLEOTIDE SEQUENCE [LARGE SCALE GENOMIC DNA]</scope>
    <source>
        <strain evidence="1 2">NEG-M</strain>
    </source>
</reference>
<evidence type="ECO:0000313" key="2">
    <source>
        <dbReference type="Proteomes" id="UP000006671"/>
    </source>
</evidence>
<accession>D2VY77</accession>
<dbReference type="RefSeq" id="XP_002670897.1">
    <property type="nucleotide sequence ID" value="XM_002670851.1"/>
</dbReference>
<proteinExistence type="predicted"/>
<evidence type="ECO:0000313" key="1">
    <source>
        <dbReference type="EMBL" id="EFC38153.1"/>
    </source>
</evidence>
<protein>
    <submittedName>
        <fullName evidence="1">Predicted protein</fullName>
    </submittedName>
</protein>
<organism evidence="2">
    <name type="scientific">Naegleria gruberi</name>
    <name type="common">Amoeba</name>
    <dbReference type="NCBI Taxonomy" id="5762"/>
    <lineage>
        <taxon>Eukaryota</taxon>
        <taxon>Discoba</taxon>
        <taxon>Heterolobosea</taxon>
        <taxon>Tetramitia</taxon>
        <taxon>Eutetramitia</taxon>
        <taxon>Vahlkampfiidae</taxon>
        <taxon>Naegleria</taxon>
    </lineage>
</organism>
<dbReference type="Proteomes" id="UP000006671">
    <property type="component" value="Unassembled WGS sequence"/>
</dbReference>
<name>D2VY77_NAEGR</name>
<gene>
    <name evidence="1" type="ORF">NAEGRDRAFT_74018</name>
</gene>
<dbReference type="AlphaFoldDB" id="D2VY77"/>